<dbReference type="SMART" id="SM00965">
    <property type="entry name" value="STN"/>
    <property type="match status" value="1"/>
</dbReference>
<evidence type="ECO:0000256" key="12">
    <source>
        <dbReference type="PROSITE-ProRule" id="PRU01360"/>
    </source>
</evidence>
<accession>A0A261VV83</accession>
<dbReference type="Gene3D" id="2.170.130.10">
    <property type="entry name" value="TonB-dependent receptor, plug domain"/>
    <property type="match status" value="1"/>
</dbReference>
<evidence type="ECO:0000256" key="8">
    <source>
        <dbReference type="ARBA" id="ARBA00023077"/>
    </source>
</evidence>
<evidence type="ECO:0000256" key="5">
    <source>
        <dbReference type="ARBA" id="ARBA00022496"/>
    </source>
</evidence>
<dbReference type="InterPro" id="IPR010105">
    <property type="entry name" value="TonB_sidphr_rcpt"/>
</dbReference>
<protein>
    <recommendedName>
        <fullName evidence="15">Secretin/TonB short N-terminal domain-containing protein</fullName>
    </recommendedName>
</protein>
<dbReference type="GO" id="GO:0015891">
    <property type="term" value="P:siderophore transport"/>
    <property type="evidence" value="ECO:0007669"/>
    <property type="project" value="InterPro"/>
</dbReference>
<keyword evidence="3 12" id="KW-0813">Transport</keyword>
<evidence type="ECO:0000256" key="9">
    <source>
        <dbReference type="ARBA" id="ARBA00023136"/>
    </source>
</evidence>
<feature type="region of interest" description="Disordered" evidence="14">
    <location>
        <begin position="370"/>
        <end position="393"/>
    </location>
</feature>
<dbReference type="InterPro" id="IPR000531">
    <property type="entry name" value="Beta-barrel_TonB"/>
</dbReference>
<evidence type="ECO:0000256" key="3">
    <source>
        <dbReference type="ARBA" id="ARBA00022448"/>
    </source>
</evidence>
<dbReference type="CDD" id="cd01347">
    <property type="entry name" value="ligand_gated_channel"/>
    <property type="match status" value="1"/>
</dbReference>
<comment type="similarity">
    <text evidence="2 12 13">Belongs to the TonB-dependent receptor family.</text>
</comment>
<dbReference type="PANTHER" id="PTHR32552:SF74">
    <property type="entry name" value="HYDROXAMATE SIDEROPHORE RECEPTOR FHUE"/>
    <property type="match status" value="1"/>
</dbReference>
<evidence type="ECO:0000313" key="17">
    <source>
        <dbReference type="Proteomes" id="UP000216429"/>
    </source>
</evidence>
<dbReference type="Pfam" id="PF07715">
    <property type="entry name" value="Plug"/>
    <property type="match status" value="1"/>
</dbReference>
<dbReference type="RefSeq" id="WP_094810523.1">
    <property type="nucleotide sequence ID" value="NZ_NEVU01000001.1"/>
</dbReference>
<dbReference type="GO" id="GO:0038023">
    <property type="term" value="F:signaling receptor activity"/>
    <property type="evidence" value="ECO:0007669"/>
    <property type="project" value="InterPro"/>
</dbReference>
<dbReference type="InterPro" id="IPR012910">
    <property type="entry name" value="Plug_dom"/>
</dbReference>
<dbReference type="Gene3D" id="3.55.50.30">
    <property type="match status" value="1"/>
</dbReference>
<feature type="domain" description="Secretin/TonB short N-terminal" evidence="15">
    <location>
        <begin position="90"/>
        <end position="141"/>
    </location>
</feature>
<keyword evidence="8 13" id="KW-0798">TonB box</keyword>
<dbReference type="Pfam" id="PF00593">
    <property type="entry name" value="TonB_dep_Rec_b-barrel"/>
    <property type="match status" value="1"/>
</dbReference>
<dbReference type="InterPro" id="IPR036942">
    <property type="entry name" value="Beta-barrel_TonB_sf"/>
</dbReference>
<dbReference type="Gene3D" id="2.40.170.20">
    <property type="entry name" value="TonB-dependent receptor, beta-barrel domain"/>
    <property type="match status" value="1"/>
</dbReference>
<evidence type="ECO:0000256" key="13">
    <source>
        <dbReference type="RuleBase" id="RU003357"/>
    </source>
</evidence>
<dbReference type="InterPro" id="IPR039426">
    <property type="entry name" value="TonB-dep_rcpt-like"/>
</dbReference>
<organism evidence="16 17">
    <name type="scientific">Bordetella genomosp. 12</name>
    <dbReference type="NCBI Taxonomy" id="463035"/>
    <lineage>
        <taxon>Bacteria</taxon>
        <taxon>Pseudomonadati</taxon>
        <taxon>Pseudomonadota</taxon>
        <taxon>Betaproteobacteria</taxon>
        <taxon>Burkholderiales</taxon>
        <taxon>Alcaligenaceae</taxon>
        <taxon>Bordetella</taxon>
    </lineage>
</organism>
<evidence type="ECO:0000259" key="15">
    <source>
        <dbReference type="SMART" id="SM00965"/>
    </source>
</evidence>
<evidence type="ECO:0000256" key="7">
    <source>
        <dbReference type="ARBA" id="ARBA00023004"/>
    </source>
</evidence>
<proteinExistence type="inferred from homology"/>
<comment type="subcellular location">
    <subcellularLocation>
        <location evidence="1 12">Cell outer membrane</location>
        <topology evidence="1 12">Multi-pass membrane protein</topology>
    </subcellularLocation>
</comment>
<comment type="caution">
    <text evidence="16">The sequence shown here is derived from an EMBL/GenBank/DDBJ whole genome shotgun (WGS) entry which is preliminary data.</text>
</comment>
<keyword evidence="10" id="KW-0675">Receptor</keyword>
<dbReference type="AlphaFoldDB" id="A0A261VV83"/>
<keyword evidence="5" id="KW-0410">Iron transport</keyword>
<evidence type="ECO:0000256" key="1">
    <source>
        <dbReference type="ARBA" id="ARBA00004571"/>
    </source>
</evidence>
<dbReference type="InterPro" id="IPR037066">
    <property type="entry name" value="Plug_dom_sf"/>
</dbReference>
<dbReference type="EMBL" id="NEVU01000001">
    <property type="protein sequence ID" value="OZI77681.1"/>
    <property type="molecule type" value="Genomic_DNA"/>
</dbReference>
<dbReference type="OrthoDB" id="174652at2"/>
<evidence type="ECO:0000313" key="16">
    <source>
        <dbReference type="EMBL" id="OZI77681.1"/>
    </source>
</evidence>
<keyword evidence="9 12" id="KW-0472">Membrane</keyword>
<evidence type="ECO:0000256" key="2">
    <source>
        <dbReference type="ARBA" id="ARBA00009810"/>
    </source>
</evidence>
<evidence type="ECO:0000256" key="10">
    <source>
        <dbReference type="ARBA" id="ARBA00023170"/>
    </source>
</evidence>
<gene>
    <name evidence="16" type="ORF">CAL22_03890</name>
</gene>
<evidence type="ECO:0000256" key="14">
    <source>
        <dbReference type="SAM" id="MobiDB-lite"/>
    </source>
</evidence>
<keyword evidence="5" id="KW-0406">Ion transport</keyword>
<reference evidence="17" key="1">
    <citation type="submission" date="2017-05" db="EMBL/GenBank/DDBJ databases">
        <title>Complete and WGS of Bordetella genogroups.</title>
        <authorList>
            <person name="Spilker T."/>
            <person name="Lipuma J."/>
        </authorList>
    </citation>
    <scope>NUCLEOTIDE SEQUENCE [LARGE SCALE GENOMIC DNA]</scope>
    <source>
        <strain evidence="17">AU6712</strain>
    </source>
</reference>
<dbReference type="NCBIfam" id="TIGR01783">
    <property type="entry name" value="TonB-siderophor"/>
    <property type="match status" value="1"/>
</dbReference>
<dbReference type="GO" id="GO:0009279">
    <property type="term" value="C:cell outer membrane"/>
    <property type="evidence" value="ECO:0007669"/>
    <property type="project" value="UniProtKB-SubCell"/>
</dbReference>
<evidence type="ECO:0000256" key="11">
    <source>
        <dbReference type="ARBA" id="ARBA00023237"/>
    </source>
</evidence>
<evidence type="ECO:0000256" key="4">
    <source>
        <dbReference type="ARBA" id="ARBA00022452"/>
    </source>
</evidence>
<dbReference type="InterPro" id="IPR011662">
    <property type="entry name" value="Secretin/TonB_short_N"/>
</dbReference>
<keyword evidence="6 12" id="KW-0812">Transmembrane</keyword>
<dbReference type="Proteomes" id="UP000216429">
    <property type="component" value="Unassembled WGS sequence"/>
</dbReference>
<keyword evidence="17" id="KW-1185">Reference proteome</keyword>
<dbReference type="PANTHER" id="PTHR32552">
    <property type="entry name" value="FERRICHROME IRON RECEPTOR-RELATED"/>
    <property type="match status" value="1"/>
</dbReference>
<dbReference type="GO" id="GO:0015344">
    <property type="term" value="F:siderophore uptake transmembrane transporter activity"/>
    <property type="evidence" value="ECO:0007669"/>
    <property type="project" value="TreeGrafter"/>
</dbReference>
<keyword evidence="4 12" id="KW-1134">Transmembrane beta strand</keyword>
<keyword evidence="7" id="KW-0408">Iron</keyword>
<keyword evidence="11 12" id="KW-0998">Cell outer membrane</keyword>
<dbReference type="SUPFAM" id="SSF56935">
    <property type="entry name" value="Porins"/>
    <property type="match status" value="1"/>
</dbReference>
<dbReference type="PROSITE" id="PS52016">
    <property type="entry name" value="TONB_DEPENDENT_REC_3"/>
    <property type="match status" value="1"/>
</dbReference>
<evidence type="ECO:0000256" key="6">
    <source>
        <dbReference type="ARBA" id="ARBA00022692"/>
    </source>
</evidence>
<name>A0A261VV83_9BORD</name>
<sequence>MVASRAPSPHLSVSRLQRARASLPRRPRLPALTPFARTLLWAAAAAPLGLAPQAALAQPATAPAQAWQDFDIPAGSLDQALVRFGQQSGAALSVDARITAGLSTAGLRGRYSRDDALARLLDGTGMQAVRDATGEYTLRPRPEAAAGGAATLPAIAVTGNNTEAERLNPPTTVGSKTPLAQREIPQSVNVITQAQIQAQNLSTIADVVDRSPGVTVIRGLPTPFLGSQAYSRGWQITNYNVDGIPTTIDLMPQQNSALYDRVEVLHGAAGLYGGLGGAGGTINVVHKQPGKDFALNSSASIGTHDTYIGQIDATGPLNEAGTLRGRGVVSWQRLGYDNGTFDKGTSVYGILEADIAPRTLVQLGASYEADSGRPDTGFPNEEGGKLSQPSRSNSSFYPPWQRYTNDVATVFANISHRLENDWTLKLAGHYSDTRTLNHNTWAASAMDPATQTFLAWAAYSPYSRHEQAYDLYADGPFTLFQRKHHLTIGANYYKLDLKSDLNEPWDIFTTSFATSYLMPGFDWQTTGGGVYEDRQRQTAENYGVYANARFSLADPLTLVLGGRMAWYKDSTTNDYNNNGAFSSASTGYGYHNKLTPFAGLIYDIDKTYSAYLSYSTVFTPRNVTDKTGNLMKPLEGRQYELGIKGEYFEGKLNASAAIFRGTQKNRIVQDPTDHNYYVPAGSARVQGAEIMASGQLTDSLTLSGGYTYLNTQVFDDNASNSNFSQYTPKHMFKLWANYRLPGSLEQWSVGGGVTAVSATGFQDWRQGGYAITSAAIGYKVDRNVQLSLSVTNLFDRYYYDYVGSGYNHLGPGRNAMLTVRATY</sequence>